<sequence length="110" mass="12622">MCENPRVASLQDSIDLTQFYFLFPAGTRQEHMKVEGESNVKAFCKDYVEKVTIMFILAAVSAVLVILSLIHYLMCLAANYAHIRNQEKFLQFQDLQTLQDADLLSAKNRF</sequence>
<dbReference type="AlphaFoldDB" id="N6U558"/>
<dbReference type="PANTHER" id="PTHR11683:SF12">
    <property type="entry name" value="M6, ISOFORM F"/>
    <property type="match status" value="1"/>
</dbReference>
<gene>
    <name evidence="1" type="ORF">YQE_09699</name>
</gene>
<feature type="non-terminal residue" evidence="1">
    <location>
        <position position="1"/>
    </location>
</feature>
<organism evidence="1">
    <name type="scientific">Dendroctonus ponderosae</name>
    <name type="common">Mountain pine beetle</name>
    <dbReference type="NCBI Taxonomy" id="77166"/>
    <lineage>
        <taxon>Eukaryota</taxon>
        <taxon>Metazoa</taxon>
        <taxon>Ecdysozoa</taxon>
        <taxon>Arthropoda</taxon>
        <taxon>Hexapoda</taxon>
        <taxon>Insecta</taxon>
        <taxon>Pterygota</taxon>
        <taxon>Neoptera</taxon>
        <taxon>Endopterygota</taxon>
        <taxon>Coleoptera</taxon>
        <taxon>Polyphaga</taxon>
        <taxon>Cucujiformia</taxon>
        <taxon>Curculionidae</taxon>
        <taxon>Scolytinae</taxon>
        <taxon>Dendroctonus</taxon>
    </lineage>
</organism>
<dbReference type="HOGENOM" id="CLU_2173549_0_0_1"/>
<dbReference type="OrthoDB" id="9993736at2759"/>
<accession>N6U558</accession>
<reference evidence="1" key="1">
    <citation type="journal article" date="2013" name="Genome Biol.">
        <title>Draft genome of the mountain pine beetle, Dendroctonus ponderosae Hopkins, a major forest pest.</title>
        <authorList>
            <person name="Keeling C.I."/>
            <person name="Yuen M.M."/>
            <person name="Liao N.Y."/>
            <person name="Docking T.R."/>
            <person name="Chan S.K."/>
            <person name="Taylor G.A."/>
            <person name="Palmquist D.L."/>
            <person name="Jackman S.D."/>
            <person name="Nguyen A."/>
            <person name="Li M."/>
            <person name="Henderson H."/>
            <person name="Janes J.K."/>
            <person name="Zhao Y."/>
            <person name="Pandoh P."/>
            <person name="Moore R."/>
            <person name="Sperling F.A."/>
            <person name="Huber D.P."/>
            <person name="Birol I."/>
            <person name="Jones S.J."/>
            <person name="Bohlmann J."/>
        </authorList>
    </citation>
    <scope>NUCLEOTIDE SEQUENCE</scope>
</reference>
<evidence type="ECO:0000313" key="1">
    <source>
        <dbReference type="EMBL" id="ENN73702.1"/>
    </source>
</evidence>
<dbReference type="GO" id="GO:0031175">
    <property type="term" value="P:neuron projection development"/>
    <property type="evidence" value="ECO:0007669"/>
    <property type="project" value="TreeGrafter"/>
</dbReference>
<name>N6U558_DENPD</name>
<dbReference type="PANTHER" id="PTHR11683">
    <property type="entry name" value="MYELIN PROTEOLIPID"/>
    <property type="match status" value="1"/>
</dbReference>
<dbReference type="InterPro" id="IPR001614">
    <property type="entry name" value="Myelin_PLP"/>
</dbReference>
<protein>
    <submittedName>
        <fullName evidence="1">Uncharacterized protein</fullName>
    </submittedName>
</protein>
<dbReference type="GO" id="GO:0005886">
    <property type="term" value="C:plasma membrane"/>
    <property type="evidence" value="ECO:0007669"/>
    <property type="project" value="TreeGrafter"/>
</dbReference>
<proteinExistence type="predicted"/>
<dbReference type="EMBL" id="KB741146">
    <property type="protein sequence ID" value="ENN73702.1"/>
    <property type="molecule type" value="Genomic_DNA"/>
</dbReference>
<dbReference type="Pfam" id="PF01275">
    <property type="entry name" value="Myelin_PLP"/>
    <property type="match status" value="1"/>
</dbReference>